<keyword evidence="2" id="KW-1185">Reference proteome</keyword>
<gene>
    <name evidence="1" type="primary">HFA1</name>
    <name evidence="1" type="ORF">SNEC2469_LOCUS704</name>
</gene>
<proteinExistence type="predicted"/>
<dbReference type="GO" id="GO:0003989">
    <property type="term" value="F:acetyl-CoA carboxylase activity"/>
    <property type="evidence" value="ECO:0007669"/>
    <property type="project" value="InterPro"/>
</dbReference>
<dbReference type="OrthoDB" id="406358at2759"/>
<dbReference type="SUPFAM" id="SSF51246">
    <property type="entry name" value="Rudiment single hybrid motif"/>
    <property type="match status" value="1"/>
</dbReference>
<reference evidence="1" key="1">
    <citation type="submission" date="2021-02" db="EMBL/GenBank/DDBJ databases">
        <authorList>
            <person name="Dougan E. K."/>
            <person name="Rhodes N."/>
            <person name="Thang M."/>
            <person name="Chan C."/>
        </authorList>
    </citation>
    <scope>NUCLEOTIDE SEQUENCE</scope>
</reference>
<evidence type="ECO:0000313" key="1">
    <source>
        <dbReference type="EMBL" id="CAE7180552.1"/>
    </source>
</evidence>
<evidence type="ECO:0000313" key="2">
    <source>
        <dbReference type="Proteomes" id="UP000601435"/>
    </source>
</evidence>
<dbReference type="GO" id="GO:0006633">
    <property type="term" value="P:fatty acid biosynthetic process"/>
    <property type="evidence" value="ECO:0007669"/>
    <property type="project" value="TreeGrafter"/>
</dbReference>
<dbReference type="PANTHER" id="PTHR45728">
    <property type="entry name" value="ACETYL-COA CARBOXYLASE, ISOFORM A"/>
    <property type="match status" value="1"/>
</dbReference>
<accession>A0A812IRY8</accession>
<sequence>MGIPLYNVPDIRRFYGMDPAVCSKIDFFAVDYPPITSHCCASRITAENPDEGFKPTSGKINSVRFQSAGDCWGSPAAFFFAKSPVPSLRV</sequence>
<dbReference type="PANTHER" id="PTHR45728:SF3">
    <property type="entry name" value="ACETYL-COA CARBOXYLASE"/>
    <property type="match status" value="1"/>
</dbReference>
<organism evidence="1 2">
    <name type="scientific">Symbiodinium necroappetens</name>
    <dbReference type="NCBI Taxonomy" id="1628268"/>
    <lineage>
        <taxon>Eukaryota</taxon>
        <taxon>Sar</taxon>
        <taxon>Alveolata</taxon>
        <taxon>Dinophyceae</taxon>
        <taxon>Suessiales</taxon>
        <taxon>Symbiodiniaceae</taxon>
        <taxon>Symbiodinium</taxon>
    </lineage>
</organism>
<dbReference type="Gene3D" id="3.30.470.20">
    <property type="entry name" value="ATP-grasp fold, B domain"/>
    <property type="match status" value="1"/>
</dbReference>
<dbReference type="EMBL" id="CAJNJA010004571">
    <property type="protein sequence ID" value="CAE7180552.1"/>
    <property type="molecule type" value="Genomic_DNA"/>
</dbReference>
<dbReference type="InterPro" id="IPR011054">
    <property type="entry name" value="Rudment_hybrid_motif"/>
</dbReference>
<dbReference type="InterPro" id="IPR049076">
    <property type="entry name" value="ACCA"/>
</dbReference>
<dbReference type="Proteomes" id="UP000601435">
    <property type="component" value="Unassembled WGS sequence"/>
</dbReference>
<dbReference type="AlphaFoldDB" id="A0A812IRY8"/>
<comment type="caution">
    <text evidence="1">The sequence shown here is derived from an EMBL/GenBank/DDBJ whole genome shotgun (WGS) entry which is preliminary data.</text>
</comment>
<name>A0A812IRY8_9DINO</name>
<protein>
    <submittedName>
        <fullName evidence="1">HFA1 protein</fullName>
    </submittedName>
</protein>